<evidence type="ECO:0000256" key="5">
    <source>
        <dbReference type="ARBA" id="ARBA00023136"/>
    </source>
</evidence>
<evidence type="ECO:0000256" key="1">
    <source>
        <dbReference type="ARBA" id="ARBA00004651"/>
    </source>
</evidence>
<keyword evidence="2" id="KW-1003">Cell membrane</keyword>
<protein>
    <recommendedName>
        <fullName evidence="7">Cardiolipin synthase N-terminal domain-containing protein</fullName>
    </recommendedName>
</protein>
<gene>
    <name evidence="8" type="ORF">K457DRAFT_1906726</name>
</gene>
<dbReference type="Proteomes" id="UP000078512">
    <property type="component" value="Unassembled WGS sequence"/>
</dbReference>
<dbReference type="OrthoDB" id="5193244at2759"/>
<keyword evidence="3 6" id="KW-0812">Transmembrane</keyword>
<feature type="transmembrane region" description="Helical" evidence="6">
    <location>
        <begin position="23"/>
        <end position="42"/>
    </location>
</feature>
<evidence type="ECO:0000313" key="9">
    <source>
        <dbReference type="Proteomes" id="UP000078512"/>
    </source>
</evidence>
<dbReference type="AlphaFoldDB" id="A0A197JYP3"/>
<evidence type="ECO:0000256" key="6">
    <source>
        <dbReference type="SAM" id="Phobius"/>
    </source>
</evidence>
<keyword evidence="5 6" id="KW-0472">Membrane</keyword>
<sequence length="86" mass="9508">MAPTVLATAAAVAATHPNAVYSGSLLSLIILILDLIAIVQLLNSERSVMNKLLWCLLIFLCPIVGIVLYYLFAHKENRRLRYVSIP</sequence>
<organism evidence="8 9">
    <name type="scientific">Linnemannia elongata AG-77</name>
    <dbReference type="NCBI Taxonomy" id="1314771"/>
    <lineage>
        <taxon>Eukaryota</taxon>
        <taxon>Fungi</taxon>
        <taxon>Fungi incertae sedis</taxon>
        <taxon>Mucoromycota</taxon>
        <taxon>Mortierellomycotina</taxon>
        <taxon>Mortierellomycetes</taxon>
        <taxon>Mortierellales</taxon>
        <taxon>Mortierellaceae</taxon>
        <taxon>Linnemannia</taxon>
    </lineage>
</organism>
<evidence type="ECO:0000259" key="7">
    <source>
        <dbReference type="Pfam" id="PF13396"/>
    </source>
</evidence>
<evidence type="ECO:0000256" key="3">
    <source>
        <dbReference type="ARBA" id="ARBA00022692"/>
    </source>
</evidence>
<comment type="subcellular location">
    <subcellularLocation>
        <location evidence="1">Cell membrane</location>
        <topology evidence="1">Multi-pass membrane protein</topology>
    </subcellularLocation>
</comment>
<feature type="domain" description="Cardiolipin synthase N-terminal" evidence="7">
    <location>
        <begin position="32"/>
        <end position="72"/>
    </location>
</feature>
<proteinExistence type="predicted"/>
<dbReference type="GO" id="GO:0005886">
    <property type="term" value="C:plasma membrane"/>
    <property type="evidence" value="ECO:0007669"/>
    <property type="project" value="UniProtKB-SubCell"/>
</dbReference>
<keyword evidence="9" id="KW-1185">Reference proteome</keyword>
<reference evidence="8 9" key="1">
    <citation type="submission" date="2016-05" db="EMBL/GenBank/DDBJ databases">
        <title>Genome sequencing reveals origins of a unique bacterial endosymbiosis in the earliest lineages of terrestrial Fungi.</title>
        <authorList>
            <consortium name="DOE Joint Genome Institute"/>
            <person name="Uehling J."/>
            <person name="Gryganskyi A."/>
            <person name="Hameed K."/>
            <person name="Tschaplinski T."/>
            <person name="Misztal P."/>
            <person name="Wu S."/>
            <person name="Desiro A."/>
            <person name="Vande Pol N."/>
            <person name="Du Z.-Y."/>
            <person name="Zienkiewicz A."/>
            <person name="Zienkiewicz K."/>
            <person name="Morin E."/>
            <person name="Tisserant E."/>
            <person name="Splivallo R."/>
            <person name="Hainaut M."/>
            <person name="Henrissat B."/>
            <person name="Ohm R."/>
            <person name="Kuo A."/>
            <person name="Yan J."/>
            <person name="Lipzen A."/>
            <person name="Nolan M."/>
            <person name="Labutti K."/>
            <person name="Barry K."/>
            <person name="Goldstein A."/>
            <person name="Labbe J."/>
            <person name="Schadt C."/>
            <person name="Tuskan G."/>
            <person name="Grigoriev I."/>
            <person name="Martin F."/>
            <person name="Vilgalys R."/>
            <person name="Bonito G."/>
        </authorList>
    </citation>
    <scope>NUCLEOTIDE SEQUENCE [LARGE SCALE GENOMIC DNA]</scope>
    <source>
        <strain evidence="8 9">AG-77</strain>
    </source>
</reference>
<keyword evidence="4 6" id="KW-1133">Transmembrane helix</keyword>
<evidence type="ECO:0000256" key="2">
    <source>
        <dbReference type="ARBA" id="ARBA00022475"/>
    </source>
</evidence>
<evidence type="ECO:0000313" key="8">
    <source>
        <dbReference type="EMBL" id="OAQ29561.1"/>
    </source>
</evidence>
<name>A0A197JYP3_9FUNG</name>
<dbReference type="Pfam" id="PF13396">
    <property type="entry name" value="PLDc_N"/>
    <property type="match status" value="1"/>
</dbReference>
<evidence type="ECO:0000256" key="4">
    <source>
        <dbReference type="ARBA" id="ARBA00022989"/>
    </source>
</evidence>
<accession>A0A197JYP3</accession>
<dbReference type="EMBL" id="KV442040">
    <property type="protein sequence ID" value="OAQ29561.1"/>
    <property type="molecule type" value="Genomic_DNA"/>
</dbReference>
<feature type="transmembrane region" description="Helical" evidence="6">
    <location>
        <begin position="54"/>
        <end position="72"/>
    </location>
</feature>
<dbReference type="InterPro" id="IPR027379">
    <property type="entry name" value="CLS_N"/>
</dbReference>